<organism evidence="1">
    <name type="scientific">Setaria italica</name>
    <name type="common">Foxtail millet</name>
    <name type="synonym">Panicum italicum</name>
    <dbReference type="NCBI Taxonomy" id="4555"/>
    <lineage>
        <taxon>Eukaryota</taxon>
        <taxon>Viridiplantae</taxon>
        <taxon>Streptophyta</taxon>
        <taxon>Embryophyta</taxon>
        <taxon>Tracheophyta</taxon>
        <taxon>Spermatophyta</taxon>
        <taxon>Magnoliopsida</taxon>
        <taxon>Liliopsida</taxon>
        <taxon>Poales</taxon>
        <taxon>Poaceae</taxon>
        <taxon>PACMAD clade</taxon>
        <taxon>Panicoideae</taxon>
        <taxon>Panicodae</taxon>
        <taxon>Paniceae</taxon>
        <taxon>Cenchrinae</taxon>
        <taxon>Setaria</taxon>
    </lineage>
</organism>
<proteinExistence type="predicted"/>
<accession>A0A368Q6Y4</accession>
<reference evidence="1" key="1">
    <citation type="journal article" date="2012" name="Nat. Biotechnol.">
        <title>Reference genome sequence of the model plant Setaria.</title>
        <authorList>
            <person name="Bennetzen J.L."/>
            <person name="Schmutz J."/>
            <person name="Wang H."/>
            <person name="Percifield R."/>
            <person name="Hawkins J."/>
            <person name="Pontaroli A.C."/>
            <person name="Estep M."/>
            <person name="Feng L."/>
            <person name="Vaughn J.N."/>
            <person name="Grimwood J."/>
            <person name="Jenkins J."/>
            <person name="Barry K."/>
            <person name="Lindquist E."/>
            <person name="Hellsten U."/>
            <person name="Deshpande S."/>
            <person name="Wang X."/>
            <person name="Wu X."/>
            <person name="Mitros T."/>
            <person name="Triplett J."/>
            <person name="Yang X."/>
            <person name="Ye C.Y."/>
            <person name="Mauro-Herrera M."/>
            <person name="Wang L."/>
            <person name="Li P."/>
            <person name="Sharma M."/>
            <person name="Sharma R."/>
            <person name="Ronald P.C."/>
            <person name="Panaud O."/>
            <person name="Kellogg E.A."/>
            <person name="Brutnell T.P."/>
            <person name="Doust A.N."/>
            <person name="Tuskan G.A."/>
            <person name="Rokhsar D."/>
            <person name="Devos K.M."/>
        </authorList>
    </citation>
    <scope>NUCLEOTIDE SEQUENCE [LARGE SCALE GENOMIC DNA]</scope>
    <source>
        <strain evidence="1">Yugu1</strain>
    </source>
</reference>
<name>A0A368Q6Y4_SETIT</name>
<evidence type="ECO:0000313" key="1">
    <source>
        <dbReference type="EMBL" id="RCV13612.1"/>
    </source>
</evidence>
<reference evidence="1" key="2">
    <citation type="submission" date="2015-07" db="EMBL/GenBank/DDBJ databases">
        <authorList>
            <person name="Noorani M."/>
        </authorList>
    </citation>
    <scope>NUCLEOTIDE SEQUENCE</scope>
    <source>
        <strain evidence="1">Yugu1</strain>
    </source>
</reference>
<gene>
    <name evidence="1" type="ORF">SETIT_2G359700v2</name>
</gene>
<protein>
    <submittedName>
        <fullName evidence="1">Uncharacterized protein</fullName>
    </submittedName>
</protein>
<dbReference type="EMBL" id="CM003529">
    <property type="protein sequence ID" value="RCV13612.1"/>
    <property type="molecule type" value="Genomic_DNA"/>
</dbReference>
<dbReference type="AlphaFoldDB" id="A0A368Q6Y4"/>
<sequence length="99" mass="11364">MLEPSSGEYRLDPSEFEPREMPAVLALETVASRDIQQTHTEAWKLQNLMGRSQKQHQAIISSWSPKLHHHMAMQIRELDKNPSKYKKLQTLAGILALIC</sequence>